<keyword evidence="6" id="KW-0573">Peptidoglycan synthesis</keyword>
<feature type="transmembrane region" description="Helical" evidence="6">
    <location>
        <begin position="190"/>
        <end position="220"/>
    </location>
</feature>
<comment type="pathway">
    <text evidence="6">Cell wall biogenesis; peptidoglycan biosynthesis.</text>
</comment>
<feature type="transmembrane region" description="Helical" evidence="6">
    <location>
        <begin position="326"/>
        <end position="345"/>
    </location>
</feature>
<gene>
    <name evidence="6" type="primary">rodA</name>
    <name evidence="7" type="ORF">FA03_0055</name>
</gene>
<keyword evidence="5 6" id="KW-0472">Membrane</keyword>
<dbReference type="GO" id="GO:0032153">
    <property type="term" value="C:cell division site"/>
    <property type="evidence" value="ECO:0007669"/>
    <property type="project" value="TreeGrafter"/>
</dbReference>
<dbReference type="HAMAP" id="MF_02079">
    <property type="entry name" value="PGT_RodA"/>
    <property type="match status" value="1"/>
</dbReference>
<dbReference type="GO" id="GO:0008360">
    <property type="term" value="P:regulation of cell shape"/>
    <property type="evidence" value="ECO:0007669"/>
    <property type="project" value="UniProtKB-KW"/>
</dbReference>
<keyword evidence="2 6" id="KW-0812">Transmembrane</keyword>
<keyword evidence="6" id="KW-0328">Glycosyltransferase</keyword>
<feature type="transmembrane region" description="Helical" evidence="6">
    <location>
        <begin position="84"/>
        <end position="105"/>
    </location>
</feature>
<dbReference type="NCBIfam" id="TIGR02210">
    <property type="entry name" value="rodA_shape"/>
    <property type="match status" value="1"/>
</dbReference>
<feature type="transmembrane region" description="Helical" evidence="6">
    <location>
        <begin position="25"/>
        <end position="43"/>
    </location>
</feature>
<keyword evidence="4 6" id="KW-1133">Transmembrane helix</keyword>
<evidence type="ECO:0000256" key="3">
    <source>
        <dbReference type="ARBA" id="ARBA00022960"/>
    </source>
</evidence>
<protein>
    <recommendedName>
        <fullName evidence="6">Peptidoglycan glycosyltransferase RodA</fullName>
        <shortName evidence="6">PGT</shortName>
        <ecNumber evidence="6">2.4.99.28</ecNumber>
    </recommendedName>
    <alternativeName>
        <fullName evidence="6">Cell elongation protein RodA</fullName>
    </alternativeName>
    <alternativeName>
        <fullName evidence="6">Cell wall polymerase</fullName>
    </alternativeName>
    <alternativeName>
        <fullName evidence="6">Peptidoglycan polymerase</fullName>
        <shortName evidence="6">PG polymerase</shortName>
    </alternativeName>
</protein>
<organism evidence="7">
    <name type="scientific">Prochlorococcus marinus str. P0903-H212</name>
    <dbReference type="NCBI Taxonomy" id="1622208"/>
    <lineage>
        <taxon>Bacteria</taxon>
        <taxon>Bacillati</taxon>
        <taxon>Cyanobacteriota</taxon>
        <taxon>Cyanophyceae</taxon>
        <taxon>Synechococcales</taxon>
        <taxon>Prochlorococcaceae</taxon>
        <taxon>Prochlorococcus</taxon>
    </lineage>
</organism>
<evidence type="ECO:0000256" key="5">
    <source>
        <dbReference type="ARBA" id="ARBA00023136"/>
    </source>
</evidence>
<evidence type="ECO:0000256" key="1">
    <source>
        <dbReference type="ARBA" id="ARBA00004141"/>
    </source>
</evidence>
<name>A0A0D5A3X8_PROMR</name>
<feature type="transmembrane region" description="Helical" evidence="6">
    <location>
        <begin position="357"/>
        <end position="381"/>
    </location>
</feature>
<dbReference type="PANTHER" id="PTHR30474">
    <property type="entry name" value="CELL CYCLE PROTEIN"/>
    <property type="match status" value="1"/>
</dbReference>
<feature type="transmembrane region" description="Helical" evidence="6">
    <location>
        <begin position="55"/>
        <end position="72"/>
    </location>
</feature>
<keyword evidence="3 6" id="KW-0133">Cell shape</keyword>
<evidence type="ECO:0000313" key="7">
    <source>
        <dbReference type="EMBL" id="AJW30888.1"/>
    </source>
</evidence>
<dbReference type="NCBIfam" id="NF037961">
    <property type="entry name" value="RodA_shape"/>
    <property type="match status" value="1"/>
</dbReference>
<dbReference type="Pfam" id="PF01098">
    <property type="entry name" value="FTSW_RODA_SPOVE"/>
    <property type="match status" value="2"/>
</dbReference>
<dbReference type="PANTHER" id="PTHR30474:SF1">
    <property type="entry name" value="PEPTIDOGLYCAN GLYCOSYLTRANSFERASE MRDB"/>
    <property type="match status" value="1"/>
</dbReference>
<comment type="function">
    <text evidence="6">Peptidoglycan polymerase that is essential for cell wall elongation.</text>
</comment>
<dbReference type="GO" id="GO:0051301">
    <property type="term" value="P:cell division"/>
    <property type="evidence" value="ECO:0007669"/>
    <property type="project" value="InterPro"/>
</dbReference>
<dbReference type="UniPathway" id="UPA00219"/>
<evidence type="ECO:0000256" key="4">
    <source>
        <dbReference type="ARBA" id="ARBA00022989"/>
    </source>
</evidence>
<feature type="transmembrane region" description="Helical" evidence="6">
    <location>
        <begin position="156"/>
        <end position="184"/>
    </location>
</feature>
<proteinExistence type="inferred from homology"/>
<reference evidence="7" key="1">
    <citation type="submission" date="2014-06" db="EMBL/GenBank/DDBJ databases">
        <authorList>
            <person name="Berube P.M."/>
        </authorList>
    </citation>
    <scope>NUCLEOTIDE SEQUENCE</scope>
    <source>
        <strain evidence="7">P0903-H212</strain>
    </source>
</reference>
<dbReference type="GO" id="GO:0009252">
    <property type="term" value="P:peptidoglycan biosynthetic process"/>
    <property type="evidence" value="ECO:0007669"/>
    <property type="project" value="UniProtKB-UniRule"/>
</dbReference>
<evidence type="ECO:0000256" key="2">
    <source>
        <dbReference type="ARBA" id="ARBA00022692"/>
    </source>
</evidence>
<dbReference type="GO" id="GO:0015648">
    <property type="term" value="F:lipid-linked peptidoglycan transporter activity"/>
    <property type="evidence" value="ECO:0007669"/>
    <property type="project" value="TreeGrafter"/>
</dbReference>
<sequence>MGFGRNKISTLKIVRNKKFWKDVDLIIWIVPFILVHLSCLLIASTQRNLGITDWYQHVITAYIGSLIVYFLAQLPLQDLRKYIIPIYFFTISSLLYVNFSGTSALGAQRWFSFAGLYIQPSEFAKLSLILVLASILDRKRFSDLSHLIKPLLVSFLPWILVFIQPDLGTSLVFGAILLGMLYWSGMPYEWAFIVLATLVTGLIANLYHFGLFIWIPIIGFLSYKSLPNHKKLLTLFVVFLHSIIAKLSPWFWETVLRDYQRDRLILFINPSKDPLGGGYHMLQSQIGIGSGGLFGSGLMQGQLTKLKFIPEQHTDFIFSALGEETGYLGTLFVLFLLFILIFRLIKIAIEARTDFESLIVIGIASMFIFQIMVNIFMTIGLGPVTGIPLPFMSYGRTALLVNFISLGFCLSVSRRGQSLRKNL</sequence>
<dbReference type="AlphaFoldDB" id="A0A0D5A3X8"/>
<evidence type="ECO:0000256" key="6">
    <source>
        <dbReference type="HAMAP-Rule" id="MF_02079"/>
    </source>
</evidence>
<keyword evidence="6" id="KW-0808">Transferase</keyword>
<keyword evidence="6" id="KW-1003">Cell membrane</keyword>
<dbReference type="GO" id="GO:0005886">
    <property type="term" value="C:plasma membrane"/>
    <property type="evidence" value="ECO:0007669"/>
    <property type="project" value="UniProtKB-SubCell"/>
</dbReference>
<comment type="similarity">
    <text evidence="6">Belongs to the SEDS family. MrdB/RodA subfamily.</text>
</comment>
<dbReference type="InterPro" id="IPR011923">
    <property type="entry name" value="RodA/MrdB"/>
</dbReference>
<feature type="transmembrane region" description="Helical" evidence="6">
    <location>
        <begin position="232"/>
        <end position="252"/>
    </location>
</feature>
<comment type="catalytic activity">
    <reaction evidence="6">
        <text>[GlcNAc-(1-&gt;4)-Mur2Ac(oyl-L-Ala-gamma-D-Glu-L-Lys-D-Ala-D-Ala)](n)-di-trans,octa-cis-undecaprenyl diphosphate + beta-D-GlcNAc-(1-&gt;4)-Mur2Ac(oyl-L-Ala-gamma-D-Glu-L-Lys-D-Ala-D-Ala)-di-trans,octa-cis-undecaprenyl diphosphate = [GlcNAc-(1-&gt;4)-Mur2Ac(oyl-L-Ala-gamma-D-Glu-L-Lys-D-Ala-D-Ala)](n+1)-di-trans,octa-cis-undecaprenyl diphosphate + di-trans,octa-cis-undecaprenyl diphosphate + H(+)</text>
        <dbReference type="Rhea" id="RHEA:23708"/>
        <dbReference type="Rhea" id="RHEA-COMP:9602"/>
        <dbReference type="Rhea" id="RHEA-COMP:9603"/>
        <dbReference type="ChEBI" id="CHEBI:15378"/>
        <dbReference type="ChEBI" id="CHEBI:58405"/>
        <dbReference type="ChEBI" id="CHEBI:60033"/>
        <dbReference type="ChEBI" id="CHEBI:78435"/>
        <dbReference type="EC" id="2.4.99.28"/>
    </reaction>
</comment>
<comment type="subcellular location">
    <subcellularLocation>
        <location evidence="6">Cell membrane</location>
        <topology evidence="6">Multi-pass membrane protein</topology>
    </subcellularLocation>
    <subcellularLocation>
        <location evidence="1">Membrane</location>
        <topology evidence="1">Multi-pass membrane protein</topology>
    </subcellularLocation>
</comment>
<feature type="transmembrane region" description="Helical" evidence="6">
    <location>
        <begin position="393"/>
        <end position="413"/>
    </location>
</feature>
<keyword evidence="6" id="KW-0961">Cell wall biogenesis/degradation</keyword>
<feature type="transmembrane region" description="Helical" evidence="6">
    <location>
        <begin position="117"/>
        <end position="136"/>
    </location>
</feature>
<dbReference type="EC" id="2.4.99.28" evidence="6"/>
<accession>A0A0D5A3X8</accession>
<dbReference type="EMBL" id="KJ947871">
    <property type="protein sequence ID" value="AJW30888.1"/>
    <property type="molecule type" value="Genomic_DNA"/>
</dbReference>
<dbReference type="GO" id="GO:0008955">
    <property type="term" value="F:peptidoglycan glycosyltransferase activity"/>
    <property type="evidence" value="ECO:0007669"/>
    <property type="project" value="UniProtKB-UniRule"/>
</dbReference>
<dbReference type="InterPro" id="IPR001182">
    <property type="entry name" value="FtsW/RodA"/>
</dbReference>
<dbReference type="GO" id="GO:0071555">
    <property type="term" value="P:cell wall organization"/>
    <property type="evidence" value="ECO:0007669"/>
    <property type="project" value="UniProtKB-KW"/>
</dbReference>